<evidence type="ECO:0000313" key="7">
    <source>
        <dbReference type="EMBL" id="TKA69108.1"/>
    </source>
</evidence>
<feature type="transmembrane region" description="Helical" evidence="6">
    <location>
        <begin position="174"/>
        <end position="200"/>
    </location>
</feature>
<evidence type="ECO:0000256" key="4">
    <source>
        <dbReference type="ARBA" id="ARBA00023136"/>
    </source>
</evidence>
<comment type="caution">
    <text evidence="7">The sequence shown here is derived from an EMBL/GenBank/DDBJ whole genome shotgun (WGS) entry which is preliminary data.</text>
</comment>
<feature type="region of interest" description="Disordered" evidence="5">
    <location>
        <begin position="1"/>
        <end position="39"/>
    </location>
</feature>
<dbReference type="OrthoDB" id="2901184at2759"/>
<keyword evidence="3 6" id="KW-1133">Transmembrane helix</keyword>
<sequence length="533" mass="59460">MSTSPSGRRKKDAHQQHSSSTADSETPLRPLQQQRQPTSYYGERKAAGGAISRLKHHQHVHHLHFVERIRHFTWTWFTMTMATGGVANVIYHVPEGYRFHGLYAIGCIFFILNLVLFLFNLAMISCRFWYYPETFRASITHPTESLFVPAWVISLGTILINITEYGTGHAGPWLLHTMCVLFWVYCVLATVFSLGIYLIIWSTQHFTIAQMTPVWIFPAYPLLVIGPHASVLASKTAGYTALNIILGGFVFQGIGFMVSLMIYAAFIYRLMTQKLPQESLRPGMFISVGPSGFTISGVVGMGQVLPRVVPATFMGGDGQLAGKVSMIMANWMGLWLWGLALWFFFVSVGAHWSTVRHGRAKFAMTFYSYIFPNTALTSATFAIARALDYNRPITIVACVMTGLLVCAWGAIFSMMVHAVVRKDILWPQKQEDREEGGWKTQAGERRVCDLDECPSETSPPLGGGSKSDSVLSRPAVDMDGAVDERMEEDVEKDVARRRQRNSSGASPSSAAMRFVDEIVRSSGRYSRGAEDMV</sequence>
<name>A0A4U0X1X2_9PEZI</name>
<comment type="subcellular location">
    <subcellularLocation>
        <location evidence="1">Membrane</location>
        <topology evidence="1">Multi-pass membrane protein</topology>
    </subcellularLocation>
</comment>
<reference evidence="7 8" key="1">
    <citation type="submission" date="2017-03" db="EMBL/GenBank/DDBJ databases">
        <title>Genomes of endolithic fungi from Antarctica.</title>
        <authorList>
            <person name="Coleine C."/>
            <person name="Masonjones S."/>
            <person name="Stajich J.E."/>
        </authorList>
    </citation>
    <scope>NUCLEOTIDE SEQUENCE [LARGE SCALE GENOMIC DNA]</scope>
    <source>
        <strain evidence="7 8">CCFEE 5184</strain>
    </source>
</reference>
<gene>
    <name evidence="7" type="ORF">B0A55_08857</name>
</gene>
<feature type="transmembrane region" description="Helical" evidence="6">
    <location>
        <begin position="283"/>
        <end position="305"/>
    </location>
</feature>
<feature type="region of interest" description="Disordered" evidence="5">
    <location>
        <begin position="450"/>
        <end position="517"/>
    </location>
</feature>
<dbReference type="InterPro" id="IPR038665">
    <property type="entry name" value="Voltage-dep_anion_channel_sf"/>
</dbReference>
<feature type="transmembrane region" description="Helical" evidence="6">
    <location>
        <begin position="244"/>
        <end position="271"/>
    </location>
</feature>
<feature type="transmembrane region" description="Helical" evidence="6">
    <location>
        <begin position="103"/>
        <end position="124"/>
    </location>
</feature>
<feature type="transmembrane region" description="Helical" evidence="6">
    <location>
        <begin position="334"/>
        <end position="354"/>
    </location>
</feature>
<evidence type="ECO:0000313" key="8">
    <source>
        <dbReference type="Proteomes" id="UP000309340"/>
    </source>
</evidence>
<dbReference type="GO" id="GO:0015140">
    <property type="term" value="F:malate transmembrane transporter activity"/>
    <property type="evidence" value="ECO:0007669"/>
    <property type="project" value="InterPro"/>
</dbReference>
<feature type="transmembrane region" description="Helical" evidence="6">
    <location>
        <begin position="393"/>
        <end position="420"/>
    </location>
</feature>
<feature type="transmembrane region" description="Helical" evidence="6">
    <location>
        <begin position="366"/>
        <end position="387"/>
    </location>
</feature>
<keyword evidence="4 6" id="KW-0472">Membrane</keyword>
<keyword evidence="8" id="KW-1185">Reference proteome</keyword>
<dbReference type="InterPro" id="IPR004695">
    <property type="entry name" value="SLAC1/Mae1/Ssu1/TehA"/>
</dbReference>
<feature type="transmembrane region" description="Helical" evidence="6">
    <location>
        <begin position="212"/>
        <end position="232"/>
    </location>
</feature>
<evidence type="ECO:0000256" key="1">
    <source>
        <dbReference type="ARBA" id="ARBA00004141"/>
    </source>
</evidence>
<dbReference type="Proteomes" id="UP000309340">
    <property type="component" value="Unassembled WGS sequence"/>
</dbReference>
<protein>
    <recommendedName>
        <fullName evidence="9">Malic acid transport protein</fullName>
    </recommendedName>
</protein>
<feature type="transmembrane region" description="Helical" evidence="6">
    <location>
        <begin position="145"/>
        <end position="162"/>
    </location>
</feature>
<feature type="transmembrane region" description="Helical" evidence="6">
    <location>
        <begin position="72"/>
        <end position="91"/>
    </location>
</feature>
<accession>A0A4U0X1X2</accession>
<dbReference type="EMBL" id="NAJQ01000467">
    <property type="protein sequence ID" value="TKA69108.1"/>
    <property type="molecule type" value="Genomic_DNA"/>
</dbReference>
<dbReference type="InterPro" id="IPR030185">
    <property type="entry name" value="Mae1"/>
</dbReference>
<evidence type="ECO:0000256" key="3">
    <source>
        <dbReference type="ARBA" id="ARBA00022989"/>
    </source>
</evidence>
<dbReference type="AlphaFoldDB" id="A0A4U0X1X2"/>
<dbReference type="PANTHER" id="PTHR31162:SF3">
    <property type="entry name" value="TRANSPORTER_MALIC ACID TRANSPORT PROTEIN, PUTATIVE-RELATED"/>
    <property type="match status" value="1"/>
</dbReference>
<dbReference type="STRING" id="329884.A0A4U0X1X2"/>
<feature type="compositionally biased region" description="Low complexity" evidence="5">
    <location>
        <begin position="27"/>
        <end position="37"/>
    </location>
</feature>
<evidence type="ECO:0000256" key="6">
    <source>
        <dbReference type="SAM" id="Phobius"/>
    </source>
</evidence>
<evidence type="ECO:0008006" key="9">
    <source>
        <dbReference type="Google" id="ProtNLM"/>
    </source>
</evidence>
<dbReference type="Pfam" id="PF03595">
    <property type="entry name" value="SLAC1"/>
    <property type="match status" value="1"/>
</dbReference>
<evidence type="ECO:0000256" key="2">
    <source>
        <dbReference type="ARBA" id="ARBA00022692"/>
    </source>
</evidence>
<evidence type="ECO:0000256" key="5">
    <source>
        <dbReference type="SAM" id="MobiDB-lite"/>
    </source>
</evidence>
<keyword evidence="2 6" id="KW-0812">Transmembrane</keyword>
<dbReference type="Gene3D" id="1.50.10.150">
    <property type="entry name" value="Voltage-dependent anion channel"/>
    <property type="match status" value="1"/>
</dbReference>
<proteinExistence type="predicted"/>
<dbReference type="CDD" id="cd09317">
    <property type="entry name" value="TDT_Mae1_like"/>
    <property type="match status" value="1"/>
</dbReference>
<dbReference type="GO" id="GO:0016020">
    <property type="term" value="C:membrane"/>
    <property type="evidence" value="ECO:0007669"/>
    <property type="project" value="UniProtKB-SubCell"/>
</dbReference>
<organism evidence="7 8">
    <name type="scientific">Friedmanniomyces simplex</name>
    <dbReference type="NCBI Taxonomy" id="329884"/>
    <lineage>
        <taxon>Eukaryota</taxon>
        <taxon>Fungi</taxon>
        <taxon>Dikarya</taxon>
        <taxon>Ascomycota</taxon>
        <taxon>Pezizomycotina</taxon>
        <taxon>Dothideomycetes</taxon>
        <taxon>Dothideomycetidae</taxon>
        <taxon>Mycosphaerellales</taxon>
        <taxon>Teratosphaeriaceae</taxon>
        <taxon>Friedmanniomyces</taxon>
    </lineage>
</organism>
<dbReference type="PANTHER" id="PTHR31162">
    <property type="entry name" value="MALIC ACID TRANSPORT PROTEIN-RELATED"/>
    <property type="match status" value="1"/>
</dbReference>